<evidence type="ECO:0000313" key="1">
    <source>
        <dbReference type="EMBL" id="KAK9822649.1"/>
    </source>
</evidence>
<reference evidence="1 2" key="1">
    <citation type="journal article" date="2024" name="Nat. Commun.">
        <title>Phylogenomics reveals the evolutionary origins of lichenization in chlorophyte algae.</title>
        <authorList>
            <person name="Puginier C."/>
            <person name="Libourel C."/>
            <person name="Otte J."/>
            <person name="Skaloud P."/>
            <person name="Haon M."/>
            <person name="Grisel S."/>
            <person name="Petersen M."/>
            <person name="Berrin J.G."/>
            <person name="Delaux P.M."/>
            <person name="Dal Grande F."/>
            <person name="Keller J."/>
        </authorList>
    </citation>
    <scope>NUCLEOTIDE SEQUENCE [LARGE SCALE GENOMIC DNA]</scope>
    <source>
        <strain evidence="1 2">SAG 245.80</strain>
    </source>
</reference>
<dbReference type="AlphaFoldDB" id="A0AAW1QMI3"/>
<protein>
    <submittedName>
        <fullName evidence="1">Uncharacterized protein</fullName>
    </submittedName>
</protein>
<sequence length="112" mass="12312">MRTSELRLWATRSLLQENLERASDFRLRRLQVERPDGFGGTMRTCGLGVHTAERLGAMNTCLLHGRLDAAPPLSCVARALYGFCSTLGHTDLYSIGLAIRMLLSSTTVDVAC</sequence>
<proteinExistence type="predicted"/>
<dbReference type="Proteomes" id="UP001445335">
    <property type="component" value="Unassembled WGS sequence"/>
</dbReference>
<accession>A0AAW1QMI3</accession>
<name>A0AAW1QMI3_9CHLO</name>
<gene>
    <name evidence="1" type="ORF">WJX81_003506</name>
</gene>
<comment type="caution">
    <text evidence="1">The sequence shown here is derived from an EMBL/GenBank/DDBJ whole genome shotgun (WGS) entry which is preliminary data.</text>
</comment>
<keyword evidence="2" id="KW-1185">Reference proteome</keyword>
<evidence type="ECO:0000313" key="2">
    <source>
        <dbReference type="Proteomes" id="UP001445335"/>
    </source>
</evidence>
<dbReference type="EMBL" id="JALJOU010000085">
    <property type="protein sequence ID" value="KAK9822649.1"/>
    <property type="molecule type" value="Genomic_DNA"/>
</dbReference>
<organism evidence="1 2">
    <name type="scientific">Elliptochloris bilobata</name>
    <dbReference type="NCBI Taxonomy" id="381761"/>
    <lineage>
        <taxon>Eukaryota</taxon>
        <taxon>Viridiplantae</taxon>
        <taxon>Chlorophyta</taxon>
        <taxon>core chlorophytes</taxon>
        <taxon>Trebouxiophyceae</taxon>
        <taxon>Trebouxiophyceae incertae sedis</taxon>
        <taxon>Elliptochloris clade</taxon>
        <taxon>Elliptochloris</taxon>
    </lineage>
</organism>